<reference evidence="2" key="1">
    <citation type="journal article" date="2023" name="Mol. Ecol. Resour.">
        <title>Chromosome-level genome assembly of a triploid poplar Populus alba 'Berolinensis'.</title>
        <authorList>
            <person name="Chen S."/>
            <person name="Yu Y."/>
            <person name="Wang X."/>
            <person name="Wang S."/>
            <person name="Zhang T."/>
            <person name="Zhou Y."/>
            <person name="He R."/>
            <person name="Meng N."/>
            <person name="Wang Y."/>
            <person name="Liu W."/>
            <person name="Liu Z."/>
            <person name="Liu J."/>
            <person name="Guo Q."/>
            <person name="Huang H."/>
            <person name="Sederoff R.R."/>
            <person name="Wang G."/>
            <person name="Qu G."/>
            <person name="Chen S."/>
        </authorList>
    </citation>
    <scope>NUCLEOTIDE SEQUENCE</scope>
    <source>
        <strain evidence="2">SC-2020</strain>
    </source>
</reference>
<sequence>MGGGSFAKSMIRVCMFLKFIYGVALRHDVRNLTPFTGLHVPKVYIRSSKDNLELLRVHIYGDRKQPLFNLKGVTIFPPSSFPHVYIF</sequence>
<dbReference type="Proteomes" id="UP001164929">
    <property type="component" value="Chromosome 10"/>
</dbReference>
<feature type="signal peptide" evidence="1">
    <location>
        <begin position="1"/>
        <end position="25"/>
    </location>
</feature>
<evidence type="ECO:0000313" key="2">
    <source>
        <dbReference type="EMBL" id="KAJ6982938.1"/>
    </source>
</evidence>
<accession>A0AAD6MCD7</accession>
<evidence type="ECO:0000313" key="3">
    <source>
        <dbReference type="Proteomes" id="UP001164929"/>
    </source>
</evidence>
<keyword evidence="1" id="KW-0732">Signal</keyword>
<protein>
    <submittedName>
        <fullName evidence="2">Uncharacterized protein</fullName>
    </submittedName>
</protein>
<gene>
    <name evidence="2" type="ORF">NC653_025911</name>
</gene>
<dbReference type="AlphaFoldDB" id="A0AAD6MCD7"/>
<keyword evidence="3" id="KW-1185">Reference proteome</keyword>
<feature type="chain" id="PRO_5042059850" evidence="1">
    <location>
        <begin position="26"/>
        <end position="87"/>
    </location>
</feature>
<organism evidence="2 3">
    <name type="scientific">Populus alba x Populus x berolinensis</name>
    <dbReference type="NCBI Taxonomy" id="444605"/>
    <lineage>
        <taxon>Eukaryota</taxon>
        <taxon>Viridiplantae</taxon>
        <taxon>Streptophyta</taxon>
        <taxon>Embryophyta</taxon>
        <taxon>Tracheophyta</taxon>
        <taxon>Spermatophyta</taxon>
        <taxon>Magnoliopsida</taxon>
        <taxon>eudicotyledons</taxon>
        <taxon>Gunneridae</taxon>
        <taxon>Pentapetalae</taxon>
        <taxon>rosids</taxon>
        <taxon>fabids</taxon>
        <taxon>Malpighiales</taxon>
        <taxon>Salicaceae</taxon>
        <taxon>Saliceae</taxon>
        <taxon>Populus</taxon>
    </lineage>
</organism>
<evidence type="ECO:0000256" key="1">
    <source>
        <dbReference type="SAM" id="SignalP"/>
    </source>
</evidence>
<proteinExistence type="predicted"/>
<name>A0AAD6MCD7_9ROSI</name>
<dbReference type="EMBL" id="JAQIZT010000010">
    <property type="protein sequence ID" value="KAJ6982938.1"/>
    <property type="molecule type" value="Genomic_DNA"/>
</dbReference>
<comment type="caution">
    <text evidence="2">The sequence shown here is derived from an EMBL/GenBank/DDBJ whole genome shotgun (WGS) entry which is preliminary data.</text>
</comment>